<dbReference type="SMART" id="SM00360">
    <property type="entry name" value="RRM"/>
    <property type="match status" value="2"/>
</dbReference>
<dbReference type="InterPro" id="IPR012677">
    <property type="entry name" value="Nucleotide-bd_a/b_plait_sf"/>
</dbReference>
<dbReference type="Proteomes" id="UP001244341">
    <property type="component" value="Chromosome 3b"/>
</dbReference>
<dbReference type="SUPFAM" id="SSF54928">
    <property type="entry name" value="RNA-binding domain, RBD"/>
    <property type="match status" value="2"/>
</dbReference>
<dbReference type="PANTHER" id="PTHR48025:SF1">
    <property type="entry name" value="RRM DOMAIN-CONTAINING PROTEIN"/>
    <property type="match status" value="1"/>
</dbReference>
<dbReference type="InterPro" id="IPR050502">
    <property type="entry name" value="Euk_RNA-bind_prot"/>
</dbReference>
<dbReference type="Pfam" id="PF00076">
    <property type="entry name" value="RRM_1"/>
    <property type="match status" value="2"/>
</dbReference>
<evidence type="ECO:0000313" key="5">
    <source>
        <dbReference type="Proteomes" id="UP001244341"/>
    </source>
</evidence>
<evidence type="ECO:0000256" key="2">
    <source>
        <dbReference type="SAM" id="MobiDB-lite"/>
    </source>
</evidence>
<proteinExistence type="predicted"/>
<keyword evidence="5" id="KW-1185">Reference proteome</keyword>
<organism evidence="4 5">
    <name type="scientific">Tetradesmus obliquus</name>
    <name type="common">Green alga</name>
    <name type="synonym">Acutodesmus obliquus</name>
    <dbReference type="NCBI Taxonomy" id="3088"/>
    <lineage>
        <taxon>Eukaryota</taxon>
        <taxon>Viridiplantae</taxon>
        <taxon>Chlorophyta</taxon>
        <taxon>core chlorophytes</taxon>
        <taxon>Chlorophyceae</taxon>
        <taxon>CS clade</taxon>
        <taxon>Sphaeropleales</taxon>
        <taxon>Scenedesmaceae</taxon>
        <taxon>Tetradesmus</taxon>
    </lineage>
</organism>
<feature type="compositionally biased region" description="Low complexity" evidence="2">
    <location>
        <begin position="135"/>
        <end position="147"/>
    </location>
</feature>
<evidence type="ECO:0000259" key="3">
    <source>
        <dbReference type="SMART" id="SM00360"/>
    </source>
</evidence>
<reference evidence="4 5" key="1">
    <citation type="submission" date="2023-05" db="EMBL/GenBank/DDBJ databases">
        <title>A 100% complete, gapless, phased diploid assembly of the Scenedesmus obliquus UTEX 3031 genome.</title>
        <authorList>
            <person name="Biondi T.C."/>
            <person name="Hanschen E.R."/>
            <person name="Kwon T."/>
            <person name="Eng W."/>
            <person name="Kruse C.P.S."/>
            <person name="Koehler S.I."/>
            <person name="Kunde Y."/>
            <person name="Gleasner C.D."/>
            <person name="You Mak K.T."/>
            <person name="Polle J."/>
            <person name="Hovde B.T."/>
            <person name="Starkenburg S.R."/>
        </authorList>
    </citation>
    <scope>NUCLEOTIDE SEQUENCE [LARGE SCALE GENOMIC DNA]</scope>
    <source>
        <strain evidence="4 5">DOE0152z</strain>
    </source>
</reference>
<feature type="domain" description="RRM" evidence="3">
    <location>
        <begin position="156"/>
        <end position="233"/>
    </location>
</feature>
<dbReference type="CDD" id="cd00590">
    <property type="entry name" value="RRM_SF"/>
    <property type="match status" value="2"/>
</dbReference>
<dbReference type="InterPro" id="IPR000504">
    <property type="entry name" value="RRM_dom"/>
</dbReference>
<evidence type="ECO:0000313" key="4">
    <source>
        <dbReference type="EMBL" id="WIA11222.1"/>
    </source>
</evidence>
<dbReference type="PANTHER" id="PTHR48025">
    <property type="entry name" value="OS02G0815200 PROTEIN"/>
    <property type="match status" value="1"/>
</dbReference>
<dbReference type="Gene3D" id="3.30.70.330">
    <property type="match status" value="2"/>
</dbReference>
<dbReference type="InterPro" id="IPR035979">
    <property type="entry name" value="RBD_domain_sf"/>
</dbReference>
<feature type="domain" description="RRM" evidence="3">
    <location>
        <begin position="50"/>
        <end position="128"/>
    </location>
</feature>
<evidence type="ECO:0000256" key="1">
    <source>
        <dbReference type="ARBA" id="ARBA00022884"/>
    </source>
</evidence>
<dbReference type="EMBL" id="CP126210">
    <property type="protein sequence ID" value="WIA11222.1"/>
    <property type="molecule type" value="Genomic_DNA"/>
</dbReference>
<accession>A0ABY8TSB5</accession>
<feature type="region of interest" description="Disordered" evidence="2">
    <location>
        <begin position="132"/>
        <end position="151"/>
    </location>
</feature>
<name>A0ABY8TSB5_TETOB</name>
<keyword evidence="1" id="KW-0694">RNA-binding</keyword>
<sequence>MAGNSNSCIEASRLFKGSLAPFWMCKPPASCSVATGSMTGASSGPTFGRRLVFFGAAEAVGEPTLLQLFSQYGDVTGLFLVRSALGLPSGCGYVTMANAEQAAAALAALQGSSECAEAGGKLGLLIVQGPHTEQAEQPQSPQQKQQSGAHTDDNRTAFFTKVPPTVTAHQLIQLFTACGDVVHVELFTPWPGAKISKGCGLVEFAAPEAAAAAVASLHQAFTWPHSHSPLVVEWLDAKRQAANRASKLVKHGSGDSTTNMRRAAAAAAADQEPRMAAAVGYGSHSGHITGVAGQVSSAHSVAAMMLSNMGISDPLLPAGMH</sequence>
<protein>
    <recommendedName>
        <fullName evidence="3">RRM domain-containing protein</fullName>
    </recommendedName>
</protein>
<gene>
    <name evidence="4" type="ORF">OEZ85_011349</name>
</gene>